<dbReference type="InterPro" id="IPR006148">
    <property type="entry name" value="Glc/Gal-6P_isomerase"/>
</dbReference>
<dbReference type="AlphaFoldDB" id="A0A9P9IHT3"/>
<dbReference type="GO" id="GO:0006043">
    <property type="term" value="P:glucosamine catabolic process"/>
    <property type="evidence" value="ECO:0007669"/>
    <property type="project" value="TreeGrafter"/>
</dbReference>
<dbReference type="CDD" id="cd01399">
    <property type="entry name" value="GlcN6P_deaminase"/>
    <property type="match status" value="1"/>
</dbReference>
<dbReference type="GO" id="GO:0006046">
    <property type="term" value="P:N-acetylglucosamine catabolic process"/>
    <property type="evidence" value="ECO:0007669"/>
    <property type="project" value="TreeGrafter"/>
</dbReference>
<keyword evidence="9" id="KW-1185">Reference proteome</keyword>
<feature type="domain" description="Glucosamine/galactosamine-6-phosphate isomerase" evidence="7">
    <location>
        <begin position="9"/>
        <end position="221"/>
    </location>
</feature>
<gene>
    <name evidence="8" type="ORF">EDB81DRAFT_847907</name>
</gene>
<dbReference type="FunFam" id="3.40.50.1360:FF:000002">
    <property type="entry name" value="Glucosamine-6-phosphate deaminase"/>
    <property type="match status" value="1"/>
</dbReference>
<comment type="function">
    <text evidence="5">Catalyzes the reversible conversion of alpha-D-glucosamine 6-phosphate (GlcN-6P) into beta-D-fructose 6-phosphate (Fru-6P) and ammonium ion, a regulatory reaction step in de novo uridine diphosphate-N-acetyl-alpha-D-glucosamine (UDP-GlcNAc) biosynthesis via hexosamine pathway.</text>
</comment>
<evidence type="ECO:0000256" key="1">
    <source>
        <dbReference type="ARBA" id="ARBA00000644"/>
    </source>
</evidence>
<keyword evidence="3 6" id="KW-0378">Hydrolase</keyword>
<dbReference type="Gene3D" id="3.40.50.1360">
    <property type="match status" value="1"/>
</dbReference>
<evidence type="ECO:0000256" key="2">
    <source>
        <dbReference type="ARBA" id="ARBA00005526"/>
    </source>
</evidence>
<dbReference type="EMBL" id="JAGMUV010000025">
    <property type="protein sequence ID" value="KAH7120647.1"/>
    <property type="molecule type" value="Genomic_DNA"/>
</dbReference>
<keyword evidence="4 6" id="KW-0119">Carbohydrate metabolism</keyword>
<dbReference type="NCBIfam" id="TIGR00502">
    <property type="entry name" value="nagB"/>
    <property type="match status" value="1"/>
</dbReference>
<dbReference type="HAMAP" id="MF_01241">
    <property type="entry name" value="GlcN6P_deamin"/>
    <property type="match status" value="1"/>
</dbReference>
<evidence type="ECO:0000313" key="8">
    <source>
        <dbReference type="EMBL" id="KAH7120647.1"/>
    </source>
</evidence>
<evidence type="ECO:0000259" key="7">
    <source>
        <dbReference type="Pfam" id="PF01182"/>
    </source>
</evidence>
<dbReference type="InterPro" id="IPR037171">
    <property type="entry name" value="NagB/RpiA_transferase-like"/>
</dbReference>
<dbReference type="GO" id="GO:0019262">
    <property type="term" value="P:N-acetylneuraminate catabolic process"/>
    <property type="evidence" value="ECO:0007669"/>
    <property type="project" value="TreeGrafter"/>
</dbReference>
<dbReference type="GO" id="GO:0005829">
    <property type="term" value="C:cytosol"/>
    <property type="evidence" value="ECO:0007669"/>
    <property type="project" value="UniProtKB-ARBA"/>
</dbReference>
<evidence type="ECO:0000313" key="9">
    <source>
        <dbReference type="Proteomes" id="UP000738349"/>
    </source>
</evidence>
<dbReference type="InterPro" id="IPR018321">
    <property type="entry name" value="Glucosamine6P_isomerase_CS"/>
</dbReference>
<name>A0A9P9IHT3_9HYPO</name>
<dbReference type="GO" id="GO:0042802">
    <property type="term" value="F:identical protein binding"/>
    <property type="evidence" value="ECO:0007669"/>
    <property type="project" value="TreeGrafter"/>
</dbReference>
<organism evidence="8 9">
    <name type="scientific">Dactylonectria macrodidyma</name>
    <dbReference type="NCBI Taxonomy" id="307937"/>
    <lineage>
        <taxon>Eukaryota</taxon>
        <taxon>Fungi</taxon>
        <taxon>Dikarya</taxon>
        <taxon>Ascomycota</taxon>
        <taxon>Pezizomycotina</taxon>
        <taxon>Sordariomycetes</taxon>
        <taxon>Hypocreomycetidae</taxon>
        <taxon>Hypocreales</taxon>
        <taxon>Nectriaceae</taxon>
        <taxon>Dactylonectria</taxon>
    </lineage>
</organism>
<dbReference type="OrthoDB" id="7663298at2759"/>
<comment type="caution">
    <text evidence="8">The sequence shown here is derived from an EMBL/GenBank/DDBJ whole genome shotgun (WGS) entry which is preliminary data.</text>
</comment>
<dbReference type="Pfam" id="PF01182">
    <property type="entry name" value="Glucosamine_iso"/>
    <property type="match status" value="1"/>
</dbReference>
<dbReference type="GO" id="GO:0005975">
    <property type="term" value="P:carbohydrate metabolic process"/>
    <property type="evidence" value="ECO:0007669"/>
    <property type="project" value="InterPro"/>
</dbReference>
<dbReference type="Proteomes" id="UP000738349">
    <property type="component" value="Unassembled WGS sequence"/>
</dbReference>
<reference evidence="8" key="1">
    <citation type="journal article" date="2021" name="Nat. Commun.">
        <title>Genetic determinants of endophytism in the Arabidopsis root mycobiome.</title>
        <authorList>
            <person name="Mesny F."/>
            <person name="Miyauchi S."/>
            <person name="Thiergart T."/>
            <person name="Pickel B."/>
            <person name="Atanasova L."/>
            <person name="Karlsson M."/>
            <person name="Huettel B."/>
            <person name="Barry K.W."/>
            <person name="Haridas S."/>
            <person name="Chen C."/>
            <person name="Bauer D."/>
            <person name="Andreopoulos W."/>
            <person name="Pangilinan J."/>
            <person name="LaButti K."/>
            <person name="Riley R."/>
            <person name="Lipzen A."/>
            <person name="Clum A."/>
            <person name="Drula E."/>
            <person name="Henrissat B."/>
            <person name="Kohler A."/>
            <person name="Grigoriev I.V."/>
            <person name="Martin F.M."/>
            <person name="Hacquard S."/>
        </authorList>
    </citation>
    <scope>NUCLEOTIDE SEQUENCE</scope>
    <source>
        <strain evidence="8">MPI-CAGE-AT-0147</strain>
    </source>
</reference>
<dbReference type="SUPFAM" id="SSF100950">
    <property type="entry name" value="NagB/RpiA/CoA transferase-like"/>
    <property type="match status" value="1"/>
</dbReference>
<comment type="catalytic activity">
    <reaction evidence="1 6">
        <text>alpha-D-glucosamine 6-phosphate + H2O = beta-D-fructose 6-phosphate + NH4(+)</text>
        <dbReference type="Rhea" id="RHEA:12172"/>
        <dbReference type="ChEBI" id="CHEBI:15377"/>
        <dbReference type="ChEBI" id="CHEBI:28938"/>
        <dbReference type="ChEBI" id="CHEBI:57634"/>
        <dbReference type="ChEBI" id="CHEBI:75989"/>
        <dbReference type="EC" id="3.5.99.6"/>
    </reaction>
</comment>
<dbReference type="PANTHER" id="PTHR11280">
    <property type="entry name" value="GLUCOSAMINE-6-PHOSPHATE ISOMERASE"/>
    <property type="match status" value="1"/>
</dbReference>
<dbReference type="PANTHER" id="PTHR11280:SF5">
    <property type="entry name" value="GLUCOSAMINE-6-PHOSPHATE ISOMERASE"/>
    <property type="match status" value="1"/>
</dbReference>
<dbReference type="EC" id="3.5.99.6" evidence="6"/>
<evidence type="ECO:0000256" key="6">
    <source>
        <dbReference type="RuleBase" id="RU361197"/>
    </source>
</evidence>
<sequence length="343" mass="38359">MRLIIRDRAEDAATYVASYILQRLKEFEPSLAKPFVLGLPTGSTPIKVYKILVDKYKAGDVSFEHVVTFNMDEYVGIPRDHPQSYHSFMWQHFLSHVNVRPENVHILNGNALDLEIECVQFEAAIQEIGGIDLFLAGIGEDGHVAFNEPGSSLASRTRLKTLTYDTIVANSRFFGNDVSQVPRMALTVGVQTVLDAREVVAFALGTRKAVALQKCIEGGVNHMWTLSSLQLHRHSMIVADGDATLELKVKTVKYFKSIEDISMEQGFEQKLPSELRKRARWKMNGCIVVDDEESFSYANLKSTDIQPYLLNGNDSGLACTSMRAITPEPSLDNMRSRISQVTT</sequence>
<proteinExistence type="inferred from homology"/>
<evidence type="ECO:0000256" key="3">
    <source>
        <dbReference type="ARBA" id="ARBA00022801"/>
    </source>
</evidence>
<comment type="similarity">
    <text evidence="2 6">Belongs to the glucosamine/galactosamine-6-phosphate isomerase family.</text>
</comment>
<protein>
    <recommendedName>
        <fullName evidence="6">Glucosamine-6-phosphate isomerase</fullName>
        <ecNumber evidence="6">3.5.99.6</ecNumber>
    </recommendedName>
    <alternativeName>
        <fullName evidence="6">Glucosamine-6-phosphate isomerase</fullName>
    </alternativeName>
</protein>
<evidence type="ECO:0000256" key="4">
    <source>
        <dbReference type="ARBA" id="ARBA00023277"/>
    </source>
</evidence>
<dbReference type="InterPro" id="IPR004547">
    <property type="entry name" value="Glucosamine6P_isomerase"/>
</dbReference>
<dbReference type="PROSITE" id="PS01161">
    <property type="entry name" value="GLC_GALNAC_ISOMERASE"/>
    <property type="match status" value="1"/>
</dbReference>
<accession>A0A9P9IHT3</accession>
<dbReference type="GO" id="GO:0004342">
    <property type="term" value="F:glucosamine-6-phosphate deaminase activity"/>
    <property type="evidence" value="ECO:0007669"/>
    <property type="project" value="UniProtKB-UniRule"/>
</dbReference>
<evidence type="ECO:0000256" key="5">
    <source>
        <dbReference type="ARBA" id="ARBA00049961"/>
    </source>
</evidence>